<evidence type="ECO:0000256" key="1">
    <source>
        <dbReference type="ARBA" id="ARBA00012528"/>
    </source>
</evidence>
<gene>
    <name evidence="5" type="ORF">GCM10011335_37720</name>
</gene>
<dbReference type="GO" id="GO:0043709">
    <property type="term" value="P:cell adhesion involved in single-species biofilm formation"/>
    <property type="evidence" value="ECO:0007669"/>
    <property type="project" value="TreeGrafter"/>
</dbReference>
<dbReference type="FunFam" id="3.30.70.270:FF:000001">
    <property type="entry name" value="Diguanylate cyclase domain protein"/>
    <property type="match status" value="1"/>
</dbReference>
<feature type="transmembrane region" description="Helical" evidence="3">
    <location>
        <begin position="20"/>
        <end position="42"/>
    </location>
</feature>
<keyword evidence="3" id="KW-1133">Transmembrane helix</keyword>
<proteinExistence type="predicted"/>
<protein>
    <recommendedName>
        <fullName evidence="1">diguanylate cyclase</fullName>
        <ecNumber evidence="1">2.7.7.65</ecNumber>
    </recommendedName>
</protein>
<evidence type="ECO:0000313" key="6">
    <source>
        <dbReference type="Proteomes" id="UP000613160"/>
    </source>
</evidence>
<sequence length="263" mass="28682">MTEDQKRRSFRWLGLSATGWPRVIVFTILGTILCVGVTLLVGSVNIPDLTPQQHRHALIVDLMLPVVLAAPLLFLAMFLMRELAVAYGRLMVVATTDVLTDVLNRRAFTALVETSLKQTSEGWPSGALLVIDADNFKMINDRLGHERGDVALKIIAAAIKTNVRERDLVGRIGGEEFAVLLRDVGTADASDAAERIRKGVCDAIFKADGISWPLTISVGGVIFRSAASYDVLFVRADRQLYIAKAEGRNRVSLERLDAGPSGV</sequence>
<keyword evidence="6" id="KW-1185">Reference proteome</keyword>
<keyword evidence="3" id="KW-0472">Membrane</keyword>
<dbReference type="GO" id="GO:0052621">
    <property type="term" value="F:diguanylate cyclase activity"/>
    <property type="evidence" value="ECO:0007669"/>
    <property type="project" value="UniProtKB-EC"/>
</dbReference>
<organism evidence="5 6">
    <name type="scientific">Aureimonas glaciei</name>
    <dbReference type="NCBI Taxonomy" id="1776957"/>
    <lineage>
        <taxon>Bacteria</taxon>
        <taxon>Pseudomonadati</taxon>
        <taxon>Pseudomonadota</taxon>
        <taxon>Alphaproteobacteria</taxon>
        <taxon>Hyphomicrobiales</taxon>
        <taxon>Aurantimonadaceae</taxon>
        <taxon>Aureimonas</taxon>
    </lineage>
</organism>
<name>A0A916Y4R0_9HYPH</name>
<dbReference type="InterPro" id="IPR029787">
    <property type="entry name" value="Nucleotide_cyclase"/>
</dbReference>
<dbReference type="SUPFAM" id="SSF55073">
    <property type="entry name" value="Nucleotide cyclase"/>
    <property type="match status" value="1"/>
</dbReference>
<reference evidence="5" key="2">
    <citation type="submission" date="2020-09" db="EMBL/GenBank/DDBJ databases">
        <authorList>
            <person name="Sun Q."/>
            <person name="Zhou Y."/>
        </authorList>
    </citation>
    <scope>NUCLEOTIDE SEQUENCE</scope>
    <source>
        <strain evidence="5">CGMCC 1.15493</strain>
    </source>
</reference>
<evidence type="ECO:0000256" key="3">
    <source>
        <dbReference type="SAM" id="Phobius"/>
    </source>
</evidence>
<dbReference type="EC" id="2.7.7.65" evidence="1"/>
<dbReference type="Proteomes" id="UP000613160">
    <property type="component" value="Unassembled WGS sequence"/>
</dbReference>
<evidence type="ECO:0000259" key="4">
    <source>
        <dbReference type="PROSITE" id="PS50887"/>
    </source>
</evidence>
<dbReference type="PANTHER" id="PTHR45138:SF9">
    <property type="entry name" value="DIGUANYLATE CYCLASE DGCM-RELATED"/>
    <property type="match status" value="1"/>
</dbReference>
<evidence type="ECO:0000313" key="5">
    <source>
        <dbReference type="EMBL" id="GGD31160.1"/>
    </source>
</evidence>
<dbReference type="Pfam" id="PF00990">
    <property type="entry name" value="GGDEF"/>
    <property type="match status" value="1"/>
</dbReference>
<accession>A0A916Y4R0</accession>
<reference evidence="5" key="1">
    <citation type="journal article" date="2014" name="Int. J. Syst. Evol. Microbiol.">
        <title>Complete genome sequence of Corynebacterium casei LMG S-19264T (=DSM 44701T), isolated from a smear-ripened cheese.</title>
        <authorList>
            <consortium name="US DOE Joint Genome Institute (JGI-PGF)"/>
            <person name="Walter F."/>
            <person name="Albersmeier A."/>
            <person name="Kalinowski J."/>
            <person name="Ruckert C."/>
        </authorList>
    </citation>
    <scope>NUCLEOTIDE SEQUENCE</scope>
    <source>
        <strain evidence="5">CGMCC 1.15493</strain>
    </source>
</reference>
<dbReference type="PANTHER" id="PTHR45138">
    <property type="entry name" value="REGULATORY COMPONENTS OF SENSORY TRANSDUCTION SYSTEM"/>
    <property type="match status" value="1"/>
</dbReference>
<keyword evidence="3" id="KW-0812">Transmembrane</keyword>
<dbReference type="Gene3D" id="3.30.70.270">
    <property type="match status" value="1"/>
</dbReference>
<comment type="catalytic activity">
    <reaction evidence="2">
        <text>2 GTP = 3',3'-c-di-GMP + 2 diphosphate</text>
        <dbReference type="Rhea" id="RHEA:24898"/>
        <dbReference type="ChEBI" id="CHEBI:33019"/>
        <dbReference type="ChEBI" id="CHEBI:37565"/>
        <dbReference type="ChEBI" id="CHEBI:58805"/>
        <dbReference type="EC" id="2.7.7.65"/>
    </reaction>
</comment>
<dbReference type="EMBL" id="BMJJ01000010">
    <property type="protein sequence ID" value="GGD31160.1"/>
    <property type="molecule type" value="Genomic_DNA"/>
</dbReference>
<evidence type="ECO:0000256" key="2">
    <source>
        <dbReference type="ARBA" id="ARBA00034247"/>
    </source>
</evidence>
<comment type="caution">
    <text evidence="5">The sequence shown here is derived from an EMBL/GenBank/DDBJ whole genome shotgun (WGS) entry which is preliminary data.</text>
</comment>
<dbReference type="AlphaFoldDB" id="A0A916Y4R0"/>
<dbReference type="GO" id="GO:1902201">
    <property type="term" value="P:negative regulation of bacterial-type flagellum-dependent cell motility"/>
    <property type="evidence" value="ECO:0007669"/>
    <property type="project" value="TreeGrafter"/>
</dbReference>
<dbReference type="SMART" id="SM00267">
    <property type="entry name" value="GGDEF"/>
    <property type="match status" value="1"/>
</dbReference>
<feature type="domain" description="GGDEF" evidence="4">
    <location>
        <begin position="124"/>
        <end position="256"/>
    </location>
</feature>
<dbReference type="GO" id="GO:0005886">
    <property type="term" value="C:plasma membrane"/>
    <property type="evidence" value="ECO:0007669"/>
    <property type="project" value="TreeGrafter"/>
</dbReference>
<dbReference type="NCBIfam" id="TIGR00254">
    <property type="entry name" value="GGDEF"/>
    <property type="match status" value="1"/>
</dbReference>
<dbReference type="PROSITE" id="PS50887">
    <property type="entry name" value="GGDEF"/>
    <property type="match status" value="1"/>
</dbReference>
<feature type="transmembrane region" description="Helical" evidence="3">
    <location>
        <begin position="62"/>
        <end position="80"/>
    </location>
</feature>
<dbReference type="RefSeq" id="WP_188853652.1">
    <property type="nucleotide sequence ID" value="NZ_BMJJ01000010.1"/>
</dbReference>
<dbReference type="InterPro" id="IPR000160">
    <property type="entry name" value="GGDEF_dom"/>
</dbReference>
<dbReference type="InterPro" id="IPR043128">
    <property type="entry name" value="Rev_trsase/Diguanyl_cyclase"/>
</dbReference>
<dbReference type="CDD" id="cd01949">
    <property type="entry name" value="GGDEF"/>
    <property type="match status" value="1"/>
</dbReference>
<dbReference type="InterPro" id="IPR050469">
    <property type="entry name" value="Diguanylate_Cyclase"/>
</dbReference>